<evidence type="ECO:0000313" key="3">
    <source>
        <dbReference type="Proteomes" id="UP000273143"/>
    </source>
</evidence>
<feature type="chain" id="PRO_5018563200" evidence="1">
    <location>
        <begin position="20"/>
        <end position="106"/>
    </location>
</feature>
<dbReference type="EMBL" id="CP029822">
    <property type="protein sequence ID" value="AZS49598.1"/>
    <property type="molecule type" value="Genomic_DNA"/>
</dbReference>
<dbReference type="Proteomes" id="UP000273143">
    <property type="component" value="Chromosome"/>
</dbReference>
<dbReference type="AlphaFoldDB" id="A0A3Q9JLJ0"/>
<gene>
    <name evidence="2" type="ORF">DM558_01870</name>
</gene>
<evidence type="ECO:0000256" key="1">
    <source>
        <dbReference type="SAM" id="SignalP"/>
    </source>
</evidence>
<evidence type="ECO:0000313" key="2">
    <source>
        <dbReference type="EMBL" id="AZS49598.1"/>
    </source>
</evidence>
<dbReference type="InterPro" id="IPR021268">
    <property type="entry name" value="DUF2845"/>
</dbReference>
<dbReference type="RefSeq" id="WP_127161796.1">
    <property type="nucleotide sequence ID" value="NZ_CP029822.1"/>
</dbReference>
<accession>A0A3Q9JLJ0</accession>
<dbReference type="Pfam" id="PF11006">
    <property type="entry name" value="DUF2845"/>
    <property type="match status" value="1"/>
</dbReference>
<feature type="signal peptide" evidence="1">
    <location>
        <begin position="1"/>
        <end position="19"/>
    </location>
</feature>
<keyword evidence="1" id="KW-0732">Signal</keyword>
<reference evidence="3" key="1">
    <citation type="submission" date="2018-06" db="EMBL/GenBank/DDBJ databases">
        <title>Complete genome of Pseudomonas insecticola strain QZS01.</title>
        <authorList>
            <person name="Wang J."/>
            <person name="Su Q."/>
        </authorList>
    </citation>
    <scope>NUCLEOTIDE SEQUENCE [LARGE SCALE GENOMIC DNA]</scope>
    <source>
        <strain evidence="3">QZS01</strain>
    </source>
</reference>
<keyword evidence="3" id="KW-1185">Reference proteome</keyword>
<proteinExistence type="predicted"/>
<dbReference type="KEGG" id="emo:DM558_01870"/>
<protein>
    <submittedName>
        <fullName evidence="2">DUF2845 domain-containing protein</fullName>
    </submittedName>
</protein>
<organism evidence="2 3">
    <name type="scientific">Entomomonas moraniae</name>
    <dbReference type="NCBI Taxonomy" id="2213226"/>
    <lineage>
        <taxon>Bacteria</taxon>
        <taxon>Pseudomonadati</taxon>
        <taxon>Pseudomonadota</taxon>
        <taxon>Gammaproteobacteria</taxon>
        <taxon>Pseudomonadales</taxon>
        <taxon>Pseudomonadaceae</taxon>
        <taxon>Entomomonas</taxon>
    </lineage>
</organism>
<name>A0A3Q9JLJ0_9GAMM</name>
<sequence>MKKILIISLYCLISLPSLADSLRCGNDLIKTGDSKGTVIAKCGPLYNEAQINYSKKYQSNQAIYTTTEELTYKDNGKIYYLLTFEGGKLAHIAFQRCNQNPSPLCD</sequence>